<dbReference type="CDD" id="cd00077">
    <property type="entry name" value="HDc"/>
    <property type="match status" value="1"/>
</dbReference>
<dbReference type="AlphaFoldDB" id="A0A840UWU1"/>
<proteinExistence type="predicted"/>
<evidence type="ECO:0000313" key="3">
    <source>
        <dbReference type="EMBL" id="MBB5347158.1"/>
    </source>
</evidence>
<dbReference type="SUPFAM" id="SSF109604">
    <property type="entry name" value="HD-domain/PDEase-like"/>
    <property type="match status" value="1"/>
</dbReference>
<dbReference type="SMART" id="SM00471">
    <property type="entry name" value="HDc"/>
    <property type="match status" value="1"/>
</dbReference>
<evidence type="ECO:0000313" key="4">
    <source>
        <dbReference type="Proteomes" id="UP000539642"/>
    </source>
</evidence>
<reference evidence="3 4" key="1">
    <citation type="submission" date="2020-08" db="EMBL/GenBank/DDBJ databases">
        <title>Genomic Encyclopedia of Type Strains, Phase IV (KMG-IV): sequencing the most valuable type-strain genomes for metagenomic binning, comparative biology and taxonomic classification.</title>
        <authorList>
            <person name="Goeker M."/>
        </authorList>
    </citation>
    <scope>NUCLEOTIDE SEQUENCE [LARGE SCALE GENOMIC DNA]</scope>
    <source>
        <strain evidence="3 4">DSM 28570</strain>
    </source>
</reference>
<dbReference type="RefSeq" id="WP_205240319.1">
    <property type="nucleotide sequence ID" value="NZ_JACHEO010000003.1"/>
</dbReference>
<organism evidence="3 4">
    <name type="scientific">Desulfoprunum benzoelyticum</name>
    <dbReference type="NCBI Taxonomy" id="1506996"/>
    <lineage>
        <taxon>Bacteria</taxon>
        <taxon>Pseudomonadati</taxon>
        <taxon>Thermodesulfobacteriota</taxon>
        <taxon>Desulfobulbia</taxon>
        <taxon>Desulfobulbales</taxon>
        <taxon>Desulfobulbaceae</taxon>
        <taxon>Desulfoprunum</taxon>
    </lineage>
</organism>
<feature type="domain" description="HD-GYP" evidence="2">
    <location>
        <begin position="223"/>
        <end position="418"/>
    </location>
</feature>
<feature type="transmembrane region" description="Helical" evidence="1">
    <location>
        <begin position="12"/>
        <end position="39"/>
    </location>
</feature>
<protein>
    <submittedName>
        <fullName evidence="3">HD-GYP domain-containing protein (C-di-GMP phosphodiesterase class II)</fullName>
    </submittedName>
</protein>
<evidence type="ECO:0000256" key="1">
    <source>
        <dbReference type="SAM" id="Phobius"/>
    </source>
</evidence>
<comment type="caution">
    <text evidence="3">The sequence shown here is derived from an EMBL/GenBank/DDBJ whole genome shotgun (WGS) entry which is preliminary data.</text>
</comment>
<accession>A0A840UWU1</accession>
<evidence type="ECO:0000259" key="2">
    <source>
        <dbReference type="PROSITE" id="PS51832"/>
    </source>
</evidence>
<dbReference type="InterPro" id="IPR052020">
    <property type="entry name" value="Cyclic_di-GMP/3'3'-cGAMP_PDE"/>
</dbReference>
<dbReference type="InterPro" id="IPR037522">
    <property type="entry name" value="HD_GYP_dom"/>
</dbReference>
<dbReference type="Proteomes" id="UP000539642">
    <property type="component" value="Unassembled WGS sequence"/>
</dbReference>
<name>A0A840UWU1_9BACT</name>
<dbReference type="PANTHER" id="PTHR45228:SF1">
    <property type="entry name" value="CYCLIC DI-GMP PHOSPHODIESTERASE TM_0186"/>
    <property type="match status" value="1"/>
</dbReference>
<dbReference type="Gene3D" id="1.10.3210.10">
    <property type="entry name" value="Hypothetical protein af1432"/>
    <property type="match status" value="1"/>
</dbReference>
<gene>
    <name evidence="3" type="ORF">HNQ81_000871</name>
</gene>
<sequence>MARSRPQTLQTFVYRTLAIRLAVMAALVAVATTAAVYVIEGRNLRNLVAKEVQADVRSITLRTMEIVNEGEGDQRAAFRRALDEWMAANLGRQSGEFVYVRFHGAATNDREERRDDGYARIGPVLAFIGAHPLAGAEITQKTRIVMIAGAMHIYTVLPVTYRAERVGVTQAVFAPAAAVQAGISRDLRRSAVITILVVVVTSALLYPVILLLARKLVTFSRNLLQANLESLAILAGAIAKRDSDTDIHNFRVTLYAVRLAEQLKLPHQDIQTLIKGAFLHDVGKIGVRDSILLKPGSLDEQEFSEMKDHVRHGLDIVKGAMWLNDAAQIVGSHHEKFDGSGYPEGLAGQAIPLPARIFAVADVFDALTSRRPYKEPLSCEASVALVAEGRGRHFDPEVVDAFLSIGGDLHRRYAGRDDQGLRDELKTVITRYFSTGEILLD</sequence>
<dbReference type="InterPro" id="IPR003607">
    <property type="entry name" value="HD/PDEase_dom"/>
</dbReference>
<dbReference type="Pfam" id="PF13487">
    <property type="entry name" value="HD_5"/>
    <property type="match status" value="1"/>
</dbReference>
<keyword evidence="1" id="KW-0812">Transmembrane</keyword>
<keyword evidence="1" id="KW-1133">Transmembrane helix</keyword>
<dbReference type="PROSITE" id="PS51832">
    <property type="entry name" value="HD_GYP"/>
    <property type="match status" value="1"/>
</dbReference>
<keyword evidence="1" id="KW-0472">Membrane</keyword>
<dbReference type="PANTHER" id="PTHR45228">
    <property type="entry name" value="CYCLIC DI-GMP PHOSPHODIESTERASE TM_0186-RELATED"/>
    <property type="match status" value="1"/>
</dbReference>
<dbReference type="EMBL" id="JACHEO010000003">
    <property type="protein sequence ID" value="MBB5347158.1"/>
    <property type="molecule type" value="Genomic_DNA"/>
</dbReference>
<keyword evidence="4" id="KW-1185">Reference proteome</keyword>
<feature type="transmembrane region" description="Helical" evidence="1">
    <location>
        <begin position="191"/>
        <end position="213"/>
    </location>
</feature>